<feature type="transmembrane region" description="Helical" evidence="1">
    <location>
        <begin position="7"/>
        <end position="26"/>
    </location>
</feature>
<keyword evidence="1" id="KW-1133">Transmembrane helix</keyword>
<dbReference type="AlphaFoldDB" id="A0A4Y8ZVC1"/>
<feature type="transmembrane region" description="Helical" evidence="1">
    <location>
        <begin position="32"/>
        <end position="50"/>
    </location>
</feature>
<keyword evidence="3" id="KW-1185">Reference proteome</keyword>
<dbReference type="EMBL" id="SPDV01000002">
    <property type="protein sequence ID" value="TFI59993.1"/>
    <property type="molecule type" value="Genomic_DNA"/>
</dbReference>
<accession>A0A4Y8ZVC1</accession>
<comment type="caution">
    <text evidence="2">The sequence shown here is derived from an EMBL/GenBank/DDBJ whole genome shotgun (WGS) entry which is preliminary data.</text>
</comment>
<keyword evidence="1" id="KW-0812">Transmembrane</keyword>
<name>A0A4Y8ZVC1_9SPHN</name>
<evidence type="ECO:0000313" key="2">
    <source>
        <dbReference type="EMBL" id="TFI59993.1"/>
    </source>
</evidence>
<keyword evidence="1" id="KW-0472">Membrane</keyword>
<evidence type="ECO:0000313" key="3">
    <source>
        <dbReference type="Proteomes" id="UP000298213"/>
    </source>
</evidence>
<dbReference type="RefSeq" id="WP_135083088.1">
    <property type="nucleotide sequence ID" value="NZ_SPDV01000002.1"/>
</dbReference>
<reference evidence="2 3" key="1">
    <citation type="submission" date="2019-03" db="EMBL/GenBank/DDBJ databases">
        <title>Genome sequence of Sphingomonas sp. 17J27-24.</title>
        <authorList>
            <person name="Kim M."/>
            <person name="Maeng S."/>
            <person name="Sathiyaraj S."/>
        </authorList>
    </citation>
    <scope>NUCLEOTIDE SEQUENCE [LARGE SCALE GENOMIC DNA]</scope>
    <source>
        <strain evidence="2 3">17J27-24</strain>
    </source>
</reference>
<organism evidence="2 3">
    <name type="scientific">Sphingomonas parva</name>
    <dbReference type="NCBI Taxonomy" id="2555898"/>
    <lineage>
        <taxon>Bacteria</taxon>
        <taxon>Pseudomonadati</taxon>
        <taxon>Pseudomonadota</taxon>
        <taxon>Alphaproteobacteria</taxon>
        <taxon>Sphingomonadales</taxon>
        <taxon>Sphingomonadaceae</taxon>
        <taxon>Sphingomonas</taxon>
    </lineage>
</organism>
<proteinExistence type="predicted"/>
<sequence>MPKIYPEALLFCILWAALAFFGWSAIGWKAGFALTLGLFVLIMPASAFTLSRTGNFAIERGVRWSILIVAALVALAIANL</sequence>
<gene>
    <name evidence="2" type="ORF">E2493_01715</name>
</gene>
<feature type="transmembrane region" description="Helical" evidence="1">
    <location>
        <begin position="62"/>
        <end position="78"/>
    </location>
</feature>
<dbReference type="Proteomes" id="UP000298213">
    <property type="component" value="Unassembled WGS sequence"/>
</dbReference>
<protein>
    <submittedName>
        <fullName evidence="2">Uncharacterized protein</fullName>
    </submittedName>
</protein>
<dbReference type="OrthoDB" id="7596201at2"/>
<evidence type="ECO:0000256" key="1">
    <source>
        <dbReference type="SAM" id="Phobius"/>
    </source>
</evidence>